<feature type="compositionally biased region" description="Polar residues" evidence="1">
    <location>
        <begin position="99"/>
        <end position="109"/>
    </location>
</feature>
<feature type="compositionally biased region" description="Low complexity" evidence="1">
    <location>
        <begin position="208"/>
        <end position="241"/>
    </location>
</feature>
<feature type="compositionally biased region" description="Polar residues" evidence="1">
    <location>
        <begin position="242"/>
        <end position="255"/>
    </location>
</feature>
<keyword evidence="3" id="KW-1185">Reference proteome</keyword>
<gene>
    <name evidence="2" type="ORF">Ocin01_00165</name>
</gene>
<sequence>MKTSVHVQVLAPSGEQGASFILVISVAGNSLPKLPQGSADRTSGSTAPVTQEPAPIPPERPPKKPHLRNLAQQAHEESNDSKPPPPLPRAPVRPPALLNNGTSKTSTVSAAPPIPSKPALSVPAGVVRSPSPDELPPPPPPPTNEEMEAFLNDEPLPPPPPSVTDVDALLGPRSRSVSGLSSCLHKDSYMAQRKERTLGYEGRYRRTLSPSGLGSNNSNAKSSLESTSLGSSDSVGSTRSVTNLATGKLDTTLSPSGKPKILI</sequence>
<feature type="compositionally biased region" description="Polar residues" evidence="1">
    <location>
        <begin position="39"/>
        <end position="49"/>
    </location>
</feature>
<feature type="compositionally biased region" description="Pro residues" evidence="1">
    <location>
        <begin position="133"/>
        <end position="143"/>
    </location>
</feature>
<name>A0A1D2NML2_ORCCI</name>
<dbReference type="EMBL" id="LJIJ01000004">
    <property type="protein sequence ID" value="ODN06518.1"/>
    <property type="molecule type" value="Genomic_DNA"/>
</dbReference>
<reference evidence="2 3" key="1">
    <citation type="journal article" date="2016" name="Genome Biol. Evol.">
        <title>Gene Family Evolution Reflects Adaptation to Soil Environmental Stressors in the Genome of the Collembolan Orchesella cincta.</title>
        <authorList>
            <person name="Faddeeva-Vakhrusheva A."/>
            <person name="Derks M.F."/>
            <person name="Anvar S.Y."/>
            <person name="Agamennone V."/>
            <person name="Suring W."/>
            <person name="Smit S."/>
            <person name="van Straalen N.M."/>
            <person name="Roelofs D."/>
        </authorList>
    </citation>
    <scope>NUCLEOTIDE SEQUENCE [LARGE SCALE GENOMIC DNA]</scope>
    <source>
        <tissue evidence="2">Mixed pool</tissue>
    </source>
</reference>
<evidence type="ECO:0000256" key="1">
    <source>
        <dbReference type="SAM" id="MobiDB-lite"/>
    </source>
</evidence>
<protein>
    <submittedName>
        <fullName evidence="2">Uncharacterized protein</fullName>
    </submittedName>
</protein>
<organism evidence="2 3">
    <name type="scientific">Orchesella cincta</name>
    <name type="common">Springtail</name>
    <name type="synonym">Podura cincta</name>
    <dbReference type="NCBI Taxonomy" id="48709"/>
    <lineage>
        <taxon>Eukaryota</taxon>
        <taxon>Metazoa</taxon>
        <taxon>Ecdysozoa</taxon>
        <taxon>Arthropoda</taxon>
        <taxon>Hexapoda</taxon>
        <taxon>Collembola</taxon>
        <taxon>Entomobryomorpha</taxon>
        <taxon>Entomobryoidea</taxon>
        <taxon>Orchesellidae</taxon>
        <taxon>Orchesellinae</taxon>
        <taxon>Orchesella</taxon>
    </lineage>
</organism>
<accession>A0A1D2NML2</accession>
<feature type="compositionally biased region" description="Pro residues" evidence="1">
    <location>
        <begin position="82"/>
        <end position="94"/>
    </location>
</feature>
<dbReference type="Proteomes" id="UP000094527">
    <property type="component" value="Unassembled WGS sequence"/>
</dbReference>
<evidence type="ECO:0000313" key="2">
    <source>
        <dbReference type="EMBL" id="ODN06518.1"/>
    </source>
</evidence>
<comment type="caution">
    <text evidence="2">The sequence shown here is derived from an EMBL/GenBank/DDBJ whole genome shotgun (WGS) entry which is preliminary data.</text>
</comment>
<dbReference type="AlphaFoldDB" id="A0A1D2NML2"/>
<feature type="compositionally biased region" description="Basic and acidic residues" evidence="1">
    <location>
        <begin position="184"/>
        <end position="204"/>
    </location>
</feature>
<feature type="region of interest" description="Disordered" evidence="1">
    <location>
        <begin position="30"/>
        <end position="263"/>
    </location>
</feature>
<evidence type="ECO:0000313" key="3">
    <source>
        <dbReference type="Proteomes" id="UP000094527"/>
    </source>
</evidence>
<proteinExistence type="predicted"/>